<feature type="region of interest" description="Disordered" evidence="1">
    <location>
        <begin position="748"/>
        <end position="799"/>
    </location>
</feature>
<feature type="compositionally biased region" description="Low complexity" evidence="1">
    <location>
        <begin position="748"/>
        <end position="759"/>
    </location>
</feature>
<dbReference type="PANTHER" id="PTHR19303:SF57">
    <property type="entry name" value="HTH CENPB-TYPE DOMAIN-CONTAINING PROTEIN"/>
    <property type="match status" value="1"/>
</dbReference>
<dbReference type="Pfam" id="PF03184">
    <property type="entry name" value="DDE_1"/>
    <property type="match status" value="1"/>
</dbReference>
<dbReference type="PANTHER" id="PTHR19303">
    <property type="entry name" value="TRANSPOSON"/>
    <property type="match status" value="1"/>
</dbReference>
<sequence>MTQNCIENEVEIELEEDQTSQQIFDPLTSSSESEEEEDDDEDLRQIEHNTQIANVSVRQDERTLLGEEATNVLQDDQSHFTEIVSLNDPDSNVLTEEKIEELIQSRLIAKFESMSLTTQKQISDKERVISPFRQFPKLLLIPNTIEMFASAICICERKRIIPFNLSFVREVFNIGRGRIYRAKKSIKSGRQVGKNGRPCLLNKAEEEFVVNRLKILSLIGWAPTLDETVEIANELIASWLQVDFRVQRPTITSNIWVHEFAKRNNLRITRSSPIDYQRIIVNEEMIKQFFQTLKELYEEKEYTSHLIFNMDETSLKLTPKQTYVVITNQSKKKAFRAQEANGKLMSAVVTISARGTLLKTLILIPTKTIPYKVFEDNDLHNFGMVHSPKGFITKELFYKWTRDVFIPEVEAIRLFYKFPKNKWALLVLDGHSSRADLRAIHLLQQHHIDCVVIPGHSSHVLQPLDVGIFKHFKTELKKQQRHKDKNKEFYLVLDHCLNLATSAMRIVEAFRKAGIYPLNLEKKIKGQSVFPTEVKEFAFSNYNRGSRLKISGQILTSENFINQLTNKEKRKRKAQLEASKKHIPPHKLFQKLFSNMNNPFQHTPFNSNEIDSIHHFSQNSSIENISNRLLTVENNHLNIETVFLETNTNETERNNLLLNGYTDFENNIHLTNNTNRQTLQPILIQPEVNETNRHETSENRPLNEPTNNNFRNTQNNLDNDEIYTPLSPGRTSIHPEKNFILPNSNLTTTQQTSTNTTPQRSNININQTPRITHNSTQNLQNSTPLRSQNTTPLRSHNTTQNIIPNNISNTTPTDHQINLETTI</sequence>
<evidence type="ECO:0000256" key="1">
    <source>
        <dbReference type="SAM" id="MobiDB-lite"/>
    </source>
</evidence>
<reference evidence="3" key="1">
    <citation type="submission" date="2022-08" db="EMBL/GenBank/DDBJ databases">
        <title>Novel sulfate-reducing endosymbionts in the free-living metamonad Anaeramoeba.</title>
        <authorList>
            <person name="Jerlstrom-Hultqvist J."/>
            <person name="Cepicka I."/>
            <person name="Gallot-Lavallee L."/>
            <person name="Salas-Leiva D."/>
            <person name="Curtis B.A."/>
            <person name="Zahonova K."/>
            <person name="Pipaliya S."/>
            <person name="Dacks J."/>
            <person name="Roger A.J."/>
        </authorList>
    </citation>
    <scope>NUCLEOTIDE SEQUENCE</scope>
    <source>
        <strain evidence="3">Schooner1</strain>
    </source>
</reference>
<feature type="region of interest" description="Disordered" evidence="1">
    <location>
        <begin position="12"/>
        <end position="42"/>
    </location>
</feature>
<feature type="domain" description="DDE-1" evidence="2">
    <location>
        <begin position="357"/>
        <end position="487"/>
    </location>
</feature>
<dbReference type="InterPro" id="IPR050863">
    <property type="entry name" value="CenT-Element_Derived"/>
</dbReference>
<organism evidence="3 4">
    <name type="scientific">Anaeramoeba flamelloides</name>
    <dbReference type="NCBI Taxonomy" id="1746091"/>
    <lineage>
        <taxon>Eukaryota</taxon>
        <taxon>Metamonada</taxon>
        <taxon>Anaeramoebidae</taxon>
        <taxon>Anaeramoeba</taxon>
    </lineage>
</organism>
<keyword evidence="4" id="KW-1185">Reference proteome</keyword>
<protein>
    <recommendedName>
        <fullName evidence="2">DDE-1 domain-containing protein</fullName>
    </recommendedName>
</protein>
<dbReference type="EMBL" id="JAOAOG010000202">
    <property type="protein sequence ID" value="KAJ6240601.1"/>
    <property type="molecule type" value="Genomic_DNA"/>
</dbReference>
<accession>A0ABQ8Y775</accession>
<evidence type="ECO:0000259" key="2">
    <source>
        <dbReference type="Pfam" id="PF03184"/>
    </source>
</evidence>
<name>A0ABQ8Y775_9EUKA</name>
<feature type="compositionally biased region" description="Acidic residues" evidence="1">
    <location>
        <begin position="32"/>
        <end position="42"/>
    </location>
</feature>
<evidence type="ECO:0000313" key="3">
    <source>
        <dbReference type="EMBL" id="KAJ6240601.1"/>
    </source>
</evidence>
<dbReference type="Proteomes" id="UP001150062">
    <property type="component" value="Unassembled WGS sequence"/>
</dbReference>
<gene>
    <name evidence="3" type="ORF">M0813_03068</name>
</gene>
<evidence type="ECO:0000313" key="4">
    <source>
        <dbReference type="Proteomes" id="UP001150062"/>
    </source>
</evidence>
<proteinExistence type="predicted"/>
<comment type="caution">
    <text evidence="3">The sequence shown here is derived from an EMBL/GenBank/DDBJ whole genome shotgun (WGS) entry which is preliminary data.</text>
</comment>
<feature type="compositionally biased region" description="Polar residues" evidence="1">
    <location>
        <begin position="760"/>
        <end position="796"/>
    </location>
</feature>
<dbReference type="InterPro" id="IPR004875">
    <property type="entry name" value="DDE_SF_endonuclease_dom"/>
</dbReference>